<dbReference type="Proteomes" id="UP000266178">
    <property type="component" value="Unassembled WGS sequence"/>
</dbReference>
<evidence type="ECO:0000313" key="1">
    <source>
        <dbReference type="EMBL" id="RIH90472.1"/>
    </source>
</evidence>
<proteinExistence type="predicted"/>
<gene>
    <name evidence="1" type="ORF">Mgrana_03249</name>
</gene>
<evidence type="ECO:0000313" key="2">
    <source>
        <dbReference type="Proteomes" id="UP000266178"/>
    </source>
</evidence>
<dbReference type="AlphaFoldDB" id="A0A399F6I0"/>
<comment type="caution">
    <text evidence="1">The sequence shown here is derived from an EMBL/GenBank/DDBJ whole genome shotgun (WGS) entry which is preliminary data.</text>
</comment>
<dbReference type="OrthoDB" id="9998191at2"/>
<accession>A0A399F6I0</accession>
<sequence>MKRYVYGLAALAILMITPVLAQFGSLRAVSGLGLAAGYGTVGLELEVPDYTAVVFPRGSLAYTLGLGGLYAPPYWGFNLQLGGVVYLEPDWRGLFGAVRGGVGLLAQNNLGVFVGTLALTGGYRWVLDRNLDLGLEGGVFVATADLGNVNAVGLTPTLALSLGYRF</sequence>
<protein>
    <recommendedName>
        <fullName evidence="3">Outer membrane protein beta-barrel domain protein</fullName>
    </recommendedName>
</protein>
<organism evidence="1 2">
    <name type="scientific">Meiothermus granaticius NBRC 107808</name>
    <dbReference type="NCBI Taxonomy" id="1227551"/>
    <lineage>
        <taxon>Bacteria</taxon>
        <taxon>Thermotogati</taxon>
        <taxon>Deinococcota</taxon>
        <taxon>Deinococci</taxon>
        <taxon>Thermales</taxon>
        <taxon>Thermaceae</taxon>
        <taxon>Meiothermus</taxon>
    </lineage>
</organism>
<keyword evidence="2" id="KW-1185">Reference proteome</keyword>
<reference evidence="1 2" key="1">
    <citation type="submission" date="2018-08" db="EMBL/GenBank/DDBJ databases">
        <title>Meiothermus granaticius genome AF-68 sequencing project.</title>
        <authorList>
            <person name="Da Costa M.S."/>
            <person name="Albuquerque L."/>
            <person name="Raposo P."/>
            <person name="Froufe H.J.C."/>
            <person name="Barroso C.S."/>
            <person name="Egas C."/>
        </authorList>
    </citation>
    <scope>NUCLEOTIDE SEQUENCE [LARGE SCALE GENOMIC DNA]</scope>
    <source>
        <strain evidence="1 2">AF-68</strain>
    </source>
</reference>
<dbReference type="RefSeq" id="WP_119358664.1">
    <property type="nucleotide sequence ID" value="NZ_BJXM01000004.1"/>
</dbReference>
<evidence type="ECO:0008006" key="3">
    <source>
        <dbReference type="Google" id="ProtNLM"/>
    </source>
</evidence>
<dbReference type="EMBL" id="QWLB01000083">
    <property type="protein sequence ID" value="RIH90472.1"/>
    <property type="molecule type" value="Genomic_DNA"/>
</dbReference>
<name>A0A399F6I0_9DEIN</name>